<evidence type="ECO:0000313" key="1">
    <source>
        <dbReference type="EMBL" id="CAB4165194.1"/>
    </source>
</evidence>
<reference evidence="1" key="1">
    <citation type="submission" date="2020-04" db="EMBL/GenBank/DDBJ databases">
        <authorList>
            <person name="Chiriac C."/>
            <person name="Salcher M."/>
            <person name="Ghai R."/>
            <person name="Kavagutti S V."/>
        </authorList>
    </citation>
    <scope>NUCLEOTIDE SEQUENCE</scope>
</reference>
<sequence length="160" mass="18302">MEKSKPLCEHTTCSRCGGSGHYSFNLMHGSRCYGCGGSGYKLTKRGVAANRWLREQRMVATADMKIGDRFLVEGLVQPNRWFTVMEVYDHAGVPHFKCIDEKRVAYDPIDSTYHCRVNSTDKYRREMTLEQRRELQAATLAYQATLTKEGVPSKRKRKSA</sequence>
<accession>A0A6J5PCC0</accession>
<protein>
    <submittedName>
        <fullName evidence="1">Uncharacterized protein</fullName>
    </submittedName>
</protein>
<gene>
    <name evidence="1" type="ORF">UFOVP820_21</name>
</gene>
<proteinExistence type="predicted"/>
<organism evidence="1">
    <name type="scientific">uncultured Caudovirales phage</name>
    <dbReference type="NCBI Taxonomy" id="2100421"/>
    <lineage>
        <taxon>Viruses</taxon>
        <taxon>Duplodnaviria</taxon>
        <taxon>Heunggongvirae</taxon>
        <taxon>Uroviricota</taxon>
        <taxon>Caudoviricetes</taxon>
        <taxon>Peduoviridae</taxon>
        <taxon>Maltschvirus</taxon>
        <taxon>Maltschvirus maltsch</taxon>
    </lineage>
</organism>
<dbReference type="EMBL" id="LR796771">
    <property type="protein sequence ID" value="CAB4165194.1"/>
    <property type="molecule type" value="Genomic_DNA"/>
</dbReference>
<dbReference type="Gene3D" id="6.20.20.10">
    <property type="match status" value="1"/>
</dbReference>
<name>A0A6J5PCC0_9CAUD</name>